<sequence length="334" mass="37811">MSYPITLFILSAIDPDLLCPCLEVRFETDDLDALRRLVDPDAPEDVDLDDHYLLSPTQVAAVCDVFAIEFDHGSRDGVISKYVDTGVRIPYLVHTGYELALMAQGRKPFGFVEFNSEWWPSVVLKARFDEYVARGVFHSQEIILDVPARPGRPARRIGQILYTLKGEEWRIPALDFFRQNVNRQGDGCENMERLEGALLGYESWQNDWWIDHLARSGRGLYGASSILKVDRAQFDWLVHAGFRALPPVDAPTFTLYSSHWFDEAAMKAAMRDDPTIEAFVQFNGGQAHIVHAADFRTAGPHEIPATLIPTINRHLLRAVRVLIRRSDCLEPSSS</sequence>
<organism evidence="1 2">
    <name type="scientific">Burkholderia puraquae</name>
    <dbReference type="NCBI Taxonomy" id="1904757"/>
    <lineage>
        <taxon>Bacteria</taxon>
        <taxon>Pseudomonadati</taxon>
        <taxon>Pseudomonadota</taxon>
        <taxon>Betaproteobacteria</taxon>
        <taxon>Burkholderiales</taxon>
        <taxon>Burkholderiaceae</taxon>
        <taxon>Burkholderia</taxon>
        <taxon>Burkholderia cepacia complex</taxon>
    </lineage>
</organism>
<dbReference type="Proteomes" id="UP000494135">
    <property type="component" value="Unassembled WGS sequence"/>
</dbReference>
<accession>A0A6J5DSH4</accession>
<dbReference type="AlphaFoldDB" id="A0A6J5DSH4"/>
<name>A0A6J5DSH4_9BURK</name>
<gene>
    <name evidence="1" type="ORF">LMG29660_02703</name>
</gene>
<protein>
    <submittedName>
        <fullName evidence="1">Uncharacterized protein</fullName>
    </submittedName>
</protein>
<reference evidence="1 2" key="1">
    <citation type="submission" date="2020-04" db="EMBL/GenBank/DDBJ databases">
        <authorList>
            <person name="De Canck E."/>
        </authorList>
    </citation>
    <scope>NUCLEOTIDE SEQUENCE [LARGE SCALE GENOMIC DNA]</scope>
    <source>
        <strain evidence="1 2">LMG 29660</strain>
    </source>
</reference>
<dbReference type="RefSeq" id="WP_244289349.1">
    <property type="nucleotide sequence ID" value="NZ_CADIKG010000005.1"/>
</dbReference>
<proteinExistence type="predicted"/>
<evidence type="ECO:0000313" key="1">
    <source>
        <dbReference type="EMBL" id="CAB3755866.1"/>
    </source>
</evidence>
<evidence type="ECO:0000313" key="2">
    <source>
        <dbReference type="Proteomes" id="UP000494135"/>
    </source>
</evidence>
<dbReference type="EMBL" id="CADIKG010000005">
    <property type="protein sequence ID" value="CAB3755866.1"/>
    <property type="molecule type" value="Genomic_DNA"/>
</dbReference>